<keyword evidence="1" id="KW-0472">Membrane</keyword>
<reference evidence="2 3" key="1">
    <citation type="submission" date="2016-10" db="EMBL/GenBank/DDBJ databases">
        <authorList>
            <person name="Varghese N."/>
            <person name="Submissions S."/>
        </authorList>
    </citation>
    <scope>NUCLEOTIDE SEQUENCE [LARGE SCALE GENOMIC DNA]</scope>
    <source>
        <strain evidence="2 3">LMG 21607</strain>
    </source>
</reference>
<dbReference type="Proteomes" id="UP000182476">
    <property type="component" value="Chromosome I"/>
</dbReference>
<feature type="transmembrane region" description="Helical" evidence="1">
    <location>
        <begin position="33"/>
        <end position="56"/>
    </location>
</feature>
<gene>
    <name evidence="2" type="ORF">SAMN04489801_4719</name>
</gene>
<evidence type="ECO:0000256" key="1">
    <source>
        <dbReference type="SAM" id="Phobius"/>
    </source>
</evidence>
<keyword evidence="1" id="KW-0812">Transmembrane</keyword>
<evidence type="ECO:0000313" key="2">
    <source>
        <dbReference type="EMBL" id="SDU58382.1"/>
    </source>
</evidence>
<protein>
    <recommendedName>
        <fullName evidence="4">Phage abortive infection protein</fullName>
    </recommendedName>
</protein>
<keyword evidence="3" id="KW-1185">Reference proteome</keyword>
<organism evidence="2 3">
    <name type="scientific">Pseudomonas mandelii</name>
    <dbReference type="NCBI Taxonomy" id="75612"/>
    <lineage>
        <taxon>Bacteria</taxon>
        <taxon>Pseudomonadati</taxon>
        <taxon>Pseudomonadota</taxon>
        <taxon>Gammaproteobacteria</taxon>
        <taxon>Pseudomonadales</taxon>
        <taxon>Pseudomonadaceae</taxon>
        <taxon>Pseudomonas</taxon>
    </lineage>
</organism>
<accession>A0ABY0VYN8</accession>
<name>A0ABY0VYN8_9PSED</name>
<keyword evidence="1" id="KW-1133">Transmembrane helix</keyword>
<proteinExistence type="predicted"/>
<dbReference type="EMBL" id="LT629796">
    <property type="protein sequence ID" value="SDU58382.1"/>
    <property type="molecule type" value="Genomic_DNA"/>
</dbReference>
<evidence type="ECO:0008006" key="4">
    <source>
        <dbReference type="Google" id="ProtNLM"/>
    </source>
</evidence>
<sequence length="354" mass="40913">MGCVLLTLGGVLFTFYGKSLGPISHEHAAWSSFGSLLSGFFTLTGTVATIATLLFLNKQNQDQQKVTEAQISAMTFEQYINHRKLFMDRLLELQVTFENQLIFSNGEKLYRELFPNNRPTNLEFIVKPIQTEAVENLLGRLAGRLARLEEMLDKSHWKEDEVEDLVLLLLNVHGDLHFRWDGEAFDGDVFFFDKNTGINIYSVDEFLVRAKAIYNSLLFYTGNTQFEGLGKGVSRYVREALIKFFNGRHRLRDGVDVLKNIPGLEIMERLLFVTDELRGPDLNWIMEDTFRTLESAFESRKSVVRLRDDSYVNKLVNTGYQEANMAMLNIDKEDKNYPKLERCVEEMTNKLMRR</sequence>
<evidence type="ECO:0000313" key="3">
    <source>
        <dbReference type="Proteomes" id="UP000182476"/>
    </source>
</evidence>